<accession>A0A1I3XXY9</accession>
<organism evidence="3 4">
    <name type="scientific">Pseudovibrio ascidiaceicola</name>
    <dbReference type="NCBI Taxonomy" id="285279"/>
    <lineage>
        <taxon>Bacteria</taxon>
        <taxon>Pseudomonadati</taxon>
        <taxon>Pseudomonadota</taxon>
        <taxon>Alphaproteobacteria</taxon>
        <taxon>Hyphomicrobiales</taxon>
        <taxon>Stappiaceae</taxon>
        <taxon>Pseudovibrio</taxon>
    </lineage>
</organism>
<dbReference type="EMBL" id="FOSK01000003">
    <property type="protein sequence ID" value="SFK24362.1"/>
    <property type="molecule type" value="Genomic_DNA"/>
</dbReference>
<dbReference type="RefSeq" id="WP_093518234.1">
    <property type="nucleotide sequence ID" value="NZ_FOSK01000003.1"/>
</dbReference>
<name>A0A1I3XXY9_9HYPH</name>
<evidence type="ECO:0000256" key="1">
    <source>
        <dbReference type="ARBA" id="ARBA00022603"/>
    </source>
</evidence>
<reference evidence="3 4" key="1">
    <citation type="submission" date="2016-10" db="EMBL/GenBank/DDBJ databases">
        <authorList>
            <person name="Varghese N."/>
            <person name="Submissions S."/>
        </authorList>
    </citation>
    <scope>NUCLEOTIDE SEQUENCE [LARGE SCALE GENOMIC DNA]</scope>
    <source>
        <strain evidence="3 4">DSM 16392</strain>
    </source>
</reference>
<dbReference type="InterPro" id="IPR003788">
    <property type="entry name" value="NDUFAF7"/>
</dbReference>
<keyword evidence="2" id="KW-0808">Transferase</keyword>
<keyword evidence="1 3" id="KW-0489">Methyltransferase</keyword>
<dbReference type="InterPro" id="IPR038375">
    <property type="entry name" value="NDUFAF7_sf"/>
</dbReference>
<dbReference type="GO" id="GO:0008168">
    <property type="term" value="F:methyltransferase activity"/>
    <property type="evidence" value="ECO:0007669"/>
    <property type="project" value="UniProtKB-KW"/>
</dbReference>
<dbReference type="Proteomes" id="UP000199598">
    <property type="component" value="Unassembled WGS sequence"/>
</dbReference>
<dbReference type="PANTHER" id="PTHR12049:SF7">
    <property type="entry name" value="PROTEIN ARGININE METHYLTRANSFERASE NDUFAF7, MITOCHONDRIAL"/>
    <property type="match status" value="1"/>
</dbReference>
<dbReference type="Gene3D" id="3.40.50.12710">
    <property type="match status" value="1"/>
</dbReference>
<dbReference type="SUPFAM" id="SSF53335">
    <property type="entry name" value="S-adenosyl-L-methionine-dependent methyltransferases"/>
    <property type="match status" value="1"/>
</dbReference>
<evidence type="ECO:0000313" key="3">
    <source>
        <dbReference type="EMBL" id="SFK24362.1"/>
    </source>
</evidence>
<proteinExistence type="predicted"/>
<gene>
    <name evidence="3" type="ORF">SAMN04488518_103220</name>
</gene>
<dbReference type="GO" id="GO:0032259">
    <property type="term" value="P:methylation"/>
    <property type="evidence" value="ECO:0007669"/>
    <property type="project" value="UniProtKB-KW"/>
</dbReference>
<evidence type="ECO:0000256" key="2">
    <source>
        <dbReference type="ARBA" id="ARBA00022679"/>
    </source>
</evidence>
<comment type="caution">
    <text evidence="3">The sequence shown here is derived from an EMBL/GenBank/DDBJ whole genome shotgun (WGS) entry which is preliminary data.</text>
</comment>
<protein>
    <submittedName>
        <fullName evidence="3">SAM-dependent methyltransferase, MidA family</fullName>
    </submittedName>
</protein>
<evidence type="ECO:0000313" key="4">
    <source>
        <dbReference type="Proteomes" id="UP000199598"/>
    </source>
</evidence>
<dbReference type="PANTHER" id="PTHR12049">
    <property type="entry name" value="PROTEIN ARGININE METHYLTRANSFERASE NDUFAF7, MITOCHONDRIAL"/>
    <property type="match status" value="1"/>
</dbReference>
<dbReference type="InterPro" id="IPR029063">
    <property type="entry name" value="SAM-dependent_MTases_sf"/>
</dbReference>
<dbReference type="Pfam" id="PF02636">
    <property type="entry name" value="Methyltransf_28"/>
    <property type="match status" value="1"/>
</dbReference>
<sequence length="363" mass="39373">MTSSAATPLQAKIKKRIADHGPMPLAEYMGMCLSDPEHGYYMRQQPFGTKGDFTTAPEISQLFGELIGAWLMHQWLSQDLKGPVHLIEMGPGRGTLMKDILRVISLRPQLLANIQIHLVETSPSLRKAQRKLLKAYTIKWHDTLETIPDGPTLLVANELFDALPIHQYQLTEHGWRERCVGLDDNGNLTFGIGSGTLSPADVAKAGLQAKMGDTLELSPASTAIASQIGQRLKANGGAALLIDYGYAKTATGDTFQALKKHEYVSTLEHCGEADLTAHVNFQALASAATAEGANVHGPIGQGEFLLGLGLLERAGQLGTGKSTLDQDQIRKDVERLAADDQMGNLFKVLCIINTSEKPIPFQN</sequence>
<keyword evidence="4" id="KW-1185">Reference proteome</keyword>